<dbReference type="Proteomes" id="UP000432727">
    <property type="component" value="Unassembled WGS sequence"/>
</dbReference>
<protein>
    <recommendedName>
        <fullName evidence="1">DUF7674 domain-containing protein</fullName>
    </recommendedName>
</protein>
<evidence type="ECO:0000313" key="3">
    <source>
        <dbReference type="Proteomes" id="UP000432727"/>
    </source>
</evidence>
<gene>
    <name evidence="2" type="ORF">GRI34_13130</name>
</gene>
<name>A0A6I4TRX9_9SPHN</name>
<organism evidence="2 3">
    <name type="scientific">Qipengyuania aquimaris</name>
    <dbReference type="NCBI Taxonomy" id="255984"/>
    <lineage>
        <taxon>Bacteria</taxon>
        <taxon>Pseudomonadati</taxon>
        <taxon>Pseudomonadota</taxon>
        <taxon>Alphaproteobacteria</taxon>
        <taxon>Sphingomonadales</taxon>
        <taxon>Erythrobacteraceae</taxon>
        <taxon>Qipengyuania</taxon>
    </lineage>
</organism>
<dbReference type="AlphaFoldDB" id="A0A6I4TRX9"/>
<sequence length="139" mass="16025">MLARDDMFTPLLEADPTFLPRWREFLSEWSDEPDDLPLYVALGELAHHIIEMQRAGNTAALQKVFDVVERWHIEGDRYVSEAATIGLLEGIQNILVSGKSSEGVLGSDFEPYFGPETRRWWDKLYRFWDGDTSALQFDT</sequence>
<evidence type="ECO:0000259" key="1">
    <source>
        <dbReference type="Pfam" id="PF24722"/>
    </source>
</evidence>
<feature type="domain" description="DUF7674" evidence="1">
    <location>
        <begin position="10"/>
        <end position="128"/>
    </location>
</feature>
<accession>A0A6I4TRX9</accession>
<dbReference type="Pfam" id="PF24722">
    <property type="entry name" value="DUF7674"/>
    <property type="match status" value="1"/>
</dbReference>
<keyword evidence="3" id="KW-1185">Reference proteome</keyword>
<comment type="caution">
    <text evidence="2">The sequence shown here is derived from an EMBL/GenBank/DDBJ whole genome shotgun (WGS) entry which is preliminary data.</text>
</comment>
<proteinExistence type="predicted"/>
<dbReference type="OrthoDB" id="8115730at2"/>
<evidence type="ECO:0000313" key="2">
    <source>
        <dbReference type="EMBL" id="MXO97358.1"/>
    </source>
</evidence>
<dbReference type="EMBL" id="WTYI01000001">
    <property type="protein sequence ID" value="MXO97358.1"/>
    <property type="molecule type" value="Genomic_DNA"/>
</dbReference>
<dbReference type="InterPro" id="IPR056091">
    <property type="entry name" value="DUF7674"/>
</dbReference>
<reference evidence="2 3" key="1">
    <citation type="submission" date="2019-12" db="EMBL/GenBank/DDBJ databases">
        <title>Genomic-based taxomic classification of the family Erythrobacteraceae.</title>
        <authorList>
            <person name="Xu L."/>
        </authorList>
    </citation>
    <scope>NUCLEOTIDE SEQUENCE [LARGE SCALE GENOMIC DNA]</scope>
    <source>
        <strain evidence="2 3">JCM 12189</strain>
    </source>
</reference>
<dbReference type="RefSeq" id="WP_160596315.1">
    <property type="nucleotide sequence ID" value="NZ_WTYI01000001.1"/>
</dbReference>